<evidence type="ECO:0000256" key="5">
    <source>
        <dbReference type="ARBA" id="ARBA00023242"/>
    </source>
</evidence>
<dbReference type="InterPro" id="IPR036236">
    <property type="entry name" value="Znf_C2H2_sf"/>
</dbReference>
<dbReference type="InterPro" id="IPR007219">
    <property type="entry name" value="XnlR_reg_dom"/>
</dbReference>
<feature type="compositionally biased region" description="Low complexity" evidence="7">
    <location>
        <begin position="11"/>
        <end position="26"/>
    </location>
</feature>
<evidence type="ECO:0000256" key="1">
    <source>
        <dbReference type="ARBA" id="ARBA00022723"/>
    </source>
</evidence>
<feature type="compositionally biased region" description="Polar residues" evidence="7">
    <location>
        <begin position="179"/>
        <end position="205"/>
    </location>
</feature>
<feature type="compositionally biased region" description="Polar residues" evidence="7">
    <location>
        <begin position="27"/>
        <end position="40"/>
    </location>
</feature>
<evidence type="ECO:0000256" key="6">
    <source>
        <dbReference type="PROSITE-ProRule" id="PRU00042"/>
    </source>
</evidence>
<evidence type="ECO:0000256" key="4">
    <source>
        <dbReference type="ARBA" id="ARBA00023163"/>
    </source>
</evidence>
<dbReference type="CDD" id="cd00067">
    <property type="entry name" value="GAL4"/>
    <property type="match status" value="1"/>
</dbReference>
<feature type="compositionally biased region" description="Polar residues" evidence="7">
    <location>
        <begin position="307"/>
        <end position="327"/>
    </location>
</feature>
<dbReference type="EMBL" id="KV722531">
    <property type="protein sequence ID" value="OCH86376.1"/>
    <property type="molecule type" value="Genomic_DNA"/>
</dbReference>
<dbReference type="GO" id="GO:0000981">
    <property type="term" value="F:DNA-binding transcription factor activity, RNA polymerase II-specific"/>
    <property type="evidence" value="ECO:0007669"/>
    <property type="project" value="InterPro"/>
</dbReference>
<feature type="domain" description="C2H2-type" evidence="9">
    <location>
        <begin position="86"/>
        <end position="118"/>
    </location>
</feature>
<keyword evidence="1" id="KW-0479">Metal-binding</keyword>
<keyword evidence="4" id="KW-0804">Transcription</keyword>
<dbReference type="AlphaFoldDB" id="A0A8E2AKW2"/>
<protein>
    <submittedName>
        <fullName evidence="10">Uncharacterized protein</fullName>
    </submittedName>
</protein>
<dbReference type="SUPFAM" id="SSF57667">
    <property type="entry name" value="beta-beta-alpha zinc fingers"/>
    <property type="match status" value="1"/>
</dbReference>
<feature type="compositionally biased region" description="Low complexity" evidence="7">
    <location>
        <begin position="206"/>
        <end position="217"/>
    </location>
</feature>
<dbReference type="SUPFAM" id="SSF57701">
    <property type="entry name" value="Zn2/Cys6 DNA-binding domain"/>
    <property type="match status" value="1"/>
</dbReference>
<dbReference type="Proteomes" id="UP000250043">
    <property type="component" value="Unassembled WGS sequence"/>
</dbReference>
<evidence type="ECO:0000313" key="10">
    <source>
        <dbReference type="EMBL" id="OCH86376.1"/>
    </source>
</evidence>
<dbReference type="InterPro" id="IPR001138">
    <property type="entry name" value="Zn2Cys6_DnaBD"/>
</dbReference>
<evidence type="ECO:0000256" key="2">
    <source>
        <dbReference type="ARBA" id="ARBA00022833"/>
    </source>
</evidence>
<keyword evidence="11" id="KW-1185">Reference proteome</keyword>
<dbReference type="OrthoDB" id="1405595at2759"/>
<keyword evidence="6" id="KW-0863">Zinc-finger</keyword>
<sequence>MSTLKKPVIKSTSMAASSTDPSTPSSEMQQPQAESSQSGKISRMRQHKGNMPSLPQTKLCPLCSAKFTRTTHLNRHLRTHSNERLHECDRCNTQFTRSDLLTRHKRSCGDPANAGRSRRKSCQACADSKVKCDLQRPCSKCVSRKRECVYVTGPNAPTQNASHEPADGASVVISEESRASCSPASSYDSQHSAPTPPDQSSSDAQSAPPLSTSPSLPVVHEIPENDSSVPPSSIPPSSTTWSVFNYLQNSDSLVRSRPGGKAPVQSQEHAEDFIPNELFGDLVFSNIFPAQADWQASFSSADMDPSESPSSMANPQATSTQGVGTPHTSQLDTTFLFLLDSEWSTRPDSVDSDVFSVGMSMGDLTNNASGQVQAPLRASGTLSSSIPEASVEEHSASELQHYLNLFFHAYHPNMPMVHLPTFDLAGKPPILLTAMRACGALYVRTRIATDYIDSILASSRDELVAEFAKKPTDYEQQMYLVLAAVLLQTIGLFHGRPKQRAASTVYHGMLMMLVWMSGFVQSTASWQPPPMDNCASAGHAWREWALHEMAKRALVVCYLHDCVHCMYFNLRPTFPSNEFNIGLPCEDVLWTARCPKEWMDRLGQPSLYGGLTERLCGIYLQDIYAKLAMPDPAFNPILMQTSWAQQVTIHAIIRKLFEDYLEERLPELDAQKDAAPNPLLPPVSQERIYILQLMLHRWLQSWLQSPETAHSVPDREAPFMFNPLPFYWFAQVAVLAYQEGLPPFDASGTFLRSDEAKFRLMKRWERHIRAFVRKGEQQPMLTWDELMAIRLQSWRVVLASGGERDNADANLMGFFPDT</sequence>
<dbReference type="Pfam" id="PF00172">
    <property type="entry name" value="Zn_clus"/>
    <property type="match status" value="1"/>
</dbReference>
<organism evidence="10 11">
    <name type="scientific">Obba rivulosa</name>
    <dbReference type="NCBI Taxonomy" id="1052685"/>
    <lineage>
        <taxon>Eukaryota</taxon>
        <taxon>Fungi</taxon>
        <taxon>Dikarya</taxon>
        <taxon>Basidiomycota</taxon>
        <taxon>Agaricomycotina</taxon>
        <taxon>Agaricomycetes</taxon>
        <taxon>Polyporales</taxon>
        <taxon>Gelatoporiaceae</taxon>
        <taxon>Obba</taxon>
    </lineage>
</organism>
<keyword evidence="3" id="KW-0805">Transcription regulation</keyword>
<dbReference type="GO" id="GO:0008270">
    <property type="term" value="F:zinc ion binding"/>
    <property type="evidence" value="ECO:0007669"/>
    <property type="project" value="UniProtKB-KW"/>
</dbReference>
<feature type="domain" description="C2H2-type" evidence="9">
    <location>
        <begin position="58"/>
        <end position="85"/>
    </location>
</feature>
<evidence type="ECO:0000259" key="8">
    <source>
        <dbReference type="PROSITE" id="PS50048"/>
    </source>
</evidence>
<dbReference type="PROSITE" id="PS50157">
    <property type="entry name" value="ZINC_FINGER_C2H2_2"/>
    <property type="match status" value="2"/>
</dbReference>
<dbReference type="InterPro" id="IPR013087">
    <property type="entry name" value="Znf_C2H2_type"/>
</dbReference>
<accession>A0A8E2AKW2</accession>
<dbReference type="Pfam" id="PF04082">
    <property type="entry name" value="Fungal_trans"/>
    <property type="match status" value="1"/>
</dbReference>
<dbReference type="InterPro" id="IPR036864">
    <property type="entry name" value="Zn2-C6_fun-type_DNA-bd_sf"/>
</dbReference>
<feature type="region of interest" description="Disordered" evidence="7">
    <location>
        <begin position="154"/>
        <end position="235"/>
    </location>
</feature>
<dbReference type="PANTHER" id="PTHR47660">
    <property type="entry name" value="TRANSCRIPTION FACTOR WITH C2H2 AND ZN(2)-CYS(6) DNA BINDING DOMAIN (EUROFUNG)-RELATED-RELATED"/>
    <property type="match status" value="1"/>
</dbReference>
<evidence type="ECO:0000256" key="3">
    <source>
        <dbReference type="ARBA" id="ARBA00023015"/>
    </source>
</evidence>
<gene>
    <name evidence="10" type="ORF">OBBRIDRAFT_797260</name>
</gene>
<dbReference type="GO" id="GO:0003677">
    <property type="term" value="F:DNA binding"/>
    <property type="evidence" value="ECO:0007669"/>
    <property type="project" value="InterPro"/>
</dbReference>
<dbReference type="PROSITE" id="PS00463">
    <property type="entry name" value="ZN2_CY6_FUNGAL_1"/>
    <property type="match status" value="1"/>
</dbReference>
<feature type="domain" description="Zn(2)-C6 fungal-type" evidence="8">
    <location>
        <begin position="121"/>
        <end position="150"/>
    </location>
</feature>
<evidence type="ECO:0000256" key="7">
    <source>
        <dbReference type="SAM" id="MobiDB-lite"/>
    </source>
</evidence>
<dbReference type="Gene3D" id="3.30.160.60">
    <property type="entry name" value="Classic Zinc Finger"/>
    <property type="match status" value="2"/>
</dbReference>
<proteinExistence type="predicted"/>
<dbReference type="SMART" id="SM00066">
    <property type="entry name" value="GAL4"/>
    <property type="match status" value="1"/>
</dbReference>
<feature type="region of interest" description="Disordered" evidence="7">
    <location>
        <begin position="1"/>
        <end position="53"/>
    </location>
</feature>
<evidence type="ECO:0000313" key="11">
    <source>
        <dbReference type="Proteomes" id="UP000250043"/>
    </source>
</evidence>
<dbReference type="CDD" id="cd12148">
    <property type="entry name" value="fungal_TF_MHR"/>
    <property type="match status" value="1"/>
</dbReference>
<dbReference type="GO" id="GO:0006351">
    <property type="term" value="P:DNA-templated transcription"/>
    <property type="evidence" value="ECO:0007669"/>
    <property type="project" value="InterPro"/>
</dbReference>
<dbReference type="Gene3D" id="4.10.240.10">
    <property type="entry name" value="Zn(2)-C6 fungal-type DNA-binding domain"/>
    <property type="match status" value="1"/>
</dbReference>
<name>A0A8E2AKW2_9APHY</name>
<dbReference type="SMART" id="SM00355">
    <property type="entry name" value="ZnF_C2H2"/>
    <property type="match status" value="2"/>
</dbReference>
<keyword evidence="5" id="KW-0539">Nucleus</keyword>
<dbReference type="PROSITE" id="PS50048">
    <property type="entry name" value="ZN2_CY6_FUNGAL_2"/>
    <property type="match status" value="1"/>
</dbReference>
<keyword evidence="2" id="KW-0862">Zinc</keyword>
<reference evidence="10 11" key="1">
    <citation type="submission" date="2016-07" db="EMBL/GenBank/DDBJ databases">
        <title>Draft genome of the white-rot fungus Obba rivulosa 3A-2.</title>
        <authorList>
            <consortium name="DOE Joint Genome Institute"/>
            <person name="Miettinen O."/>
            <person name="Riley R."/>
            <person name="Acob R."/>
            <person name="Barry K."/>
            <person name="Cullen D."/>
            <person name="De Vries R."/>
            <person name="Hainaut M."/>
            <person name="Hatakka A."/>
            <person name="Henrissat B."/>
            <person name="Hilden K."/>
            <person name="Kuo R."/>
            <person name="Labutti K."/>
            <person name="Lipzen A."/>
            <person name="Makela M.R."/>
            <person name="Sandor L."/>
            <person name="Spatafora J.W."/>
            <person name="Grigoriev I.V."/>
            <person name="Hibbett D.S."/>
        </authorList>
    </citation>
    <scope>NUCLEOTIDE SEQUENCE [LARGE SCALE GENOMIC DNA]</scope>
    <source>
        <strain evidence="10 11">3A-2</strain>
    </source>
</reference>
<dbReference type="PROSITE" id="PS00028">
    <property type="entry name" value="ZINC_FINGER_C2H2_1"/>
    <property type="match status" value="1"/>
</dbReference>
<evidence type="ECO:0000259" key="9">
    <source>
        <dbReference type="PROSITE" id="PS50157"/>
    </source>
</evidence>
<feature type="region of interest" description="Disordered" evidence="7">
    <location>
        <begin position="298"/>
        <end position="327"/>
    </location>
</feature>